<dbReference type="PANTHER" id="PTHR42858:SF1">
    <property type="entry name" value="LD15494P"/>
    <property type="match status" value="1"/>
</dbReference>
<gene>
    <name evidence="2" type="ORF">SCAR479_12496</name>
</gene>
<evidence type="ECO:0000259" key="1">
    <source>
        <dbReference type="Pfam" id="PF00155"/>
    </source>
</evidence>
<dbReference type="SUPFAM" id="SSF53383">
    <property type="entry name" value="PLP-dependent transferases"/>
    <property type="match status" value="1"/>
</dbReference>
<evidence type="ECO:0000313" key="3">
    <source>
        <dbReference type="Proteomes" id="UP001465668"/>
    </source>
</evidence>
<dbReference type="PANTHER" id="PTHR42858">
    <property type="entry name" value="AMINOTRANSFERASE"/>
    <property type="match status" value="1"/>
</dbReference>
<accession>A0ABR2XAN9</accession>
<dbReference type="CDD" id="cd00609">
    <property type="entry name" value="AAT_like"/>
    <property type="match status" value="1"/>
</dbReference>
<dbReference type="InterPro" id="IPR004839">
    <property type="entry name" value="Aminotransferase_I/II_large"/>
</dbReference>
<proteinExistence type="predicted"/>
<keyword evidence="2" id="KW-0808">Transferase</keyword>
<reference evidence="2 3" key="1">
    <citation type="submission" date="2024-02" db="EMBL/GenBank/DDBJ databases">
        <title>First draft genome assembly of two strains of Seiridium cardinale.</title>
        <authorList>
            <person name="Emiliani G."/>
            <person name="Scali E."/>
        </authorList>
    </citation>
    <scope>NUCLEOTIDE SEQUENCE [LARGE SCALE GENOMIC DNA]</scope>
    <source>
        <strain evidence="2 3">BM-138-000479</strain>
    </source>
</reference>
<protein>
    <submittedName>
        <fullName evidence="2">Aminotransferase class I/classII domain-containing protein</fullName>
    </submittedName>
</protein>
<keyword evidence="3" id="KW-1185">Reference proteome</keyword>
<dbReference type="Proteomes" id="UP001465668">
    <property type="component" value="Unassembled WGS sequence"/>
</dbReference>
<keyword evidence="2" id="KW-0032">Aminotransferase</keyword>
<sequence>MISKLPMDREPINLQGGWPTPRLHPVEAMRSATLDLFARDDIHELLKYGPEHGDNSMRSNLGAWLSSSYCPQAGSISADRIVVTNGASNGLAVILQKFADVSVTRNIWMVEPAYFLACPVFRDAGFGGSIRGVPEGPDGIDLAYFESALNCAARDESPPPSRHSKTPKKGYSKIYRHVLYMVPTNSNPSGRTMSLPQRERLIRLARQYDVLIITDDVYDLLHWPSQQSGSEGKARLMPRMVDVDRSLEGTNEFGNAVSNGSFSKIVAPGVRVGWLESMPAFVRAMGTVGATVSGGCQAHLSSLIMNQMLSNGAVTRHIADVLIPTYSRRYNTMVSAIRRLLLPLGVKIMADPQDPTRTSEDLAGGFFLYIIFPQDGLLPPAEEIAKFALDEYSLRVAPGKMFMATDEDLGRQRSSGQYLSGARLCWAWHEEDALEEGVQRLGEVLKHFYRQISPAKAIEM</sequence>
<dbReference type="Gene3D" id="3.40.640.10">
    <property type="entry name" value="Type I PLP-dependent aspartate aminotransferase-like (Major domain)"/>
    <property type="match status" value="1"/>
</dbReference>
<dbReference type="InterPro" id="IPR015424">
    <property type="entry name" value="PyrdxlP-dep_Trfase"/>
</dbReference>
<organism evidence="2 3">
    <name type="scientific">Seiridium cardinale</name>
    <dbReference type="NCBI Taxonomy" id="138064"/>
    <lineage>
        <taxon>Eukaryota</taxon>
        <taxon>Fungi</taxon>
        <taxon>Dikarya</taxon>
        <taxon>Ascomycota</taxon>
        <taxon>Pezizomycotina</taxon>
        <taxon>Sordariomycetes</taxon>
        <taxon>Xylariomycetidae</taxon>
        <taxon>Amphisphaeriales</taxon>
        <taxon>Sporocadaceae</taxon>
        <taxon>Seiridium</taxon>
    </lineage>
</organism>
<dbReference type="InterPro" id="IPR015421">
    <property type="entry name" value="PyrdxlP-dep_Trfase_major"/>
</dbReference>
<comment type="caution">
    <text evidence="2">The sequence shown here is derived from an EMBL/GenBank/DDBJ whole genome shotgun (WGS) entry which is preliminary data.</text>
</comment>
<evidence type="ECO:0000313" key="2">
    <source>
        <dbReference type="EMBL" id="KAK9770819.1"/>
    </source>
</evidence>
<dbReference type="GO" id="GO:0008483">
    <property type="term" value="F:transaminase activity"/>
    <property type="evidence" value="ECO:0007669"/>
    <property type="project" value="UniProtKB-KW"/>
</dbReference>
<dbReference type="EMBL" id="JARVKM010000085">
    <property type="protein sequence ID" value="KAK9770819.1"/>
    <property type="molecule type" value="Genomic_DNA"/>
</dbReference>
<dbReference type="Gene3D" id="3.90.1150.10">
    <property type="entry name" value="Aspartate Aminotransferase, domain 1"/>
    <property type="match status" value="1"/>
</dbReference>
<feature type="domain" description="Aminotransferase class I/classII large" evidence="1">
    <location>
        <begin position="24"/>
        <end position="404"/>
    </location>
</feature>
<dbReference type="Pfam" id="PF00155">
    <property type="entry name" value="Aminotran_1_2"/>
    <property type="match status" value="1"/>
</dbReference>
<name>A0ABR2XAN9_9PEZI</name>
<dbReference type="InterPro" id="IPR015422">
    <property type="entry name" value="PyrdxlP-dep_Trfase_small"/>
</dbReference>